<evidence type="ECO:0000259" key="1">
    <source>
        <dbReference type="Pfam" id="PF00561"/>
    </source>
</evidence>
<keyword evidence="3" id="KW-1185">Reference proteome</keyword>
<feature type="domain" description="AB hydrolase-1" evidence="1">
    <location>
        <begin position="53"/>
        <end position="143"/>
    </location>
</feature>
<reference evidence="2" key="2">
    <citation type="submission" date="2007-10" db="EMBL/GenBank/DDBJ databases">
        <authorList>
            <person name="Myers G.S."/>
        </authorList>
    </citation>
    <scope>NUCLEOTIDE SEQUENCE [LARGE SCALE GENOMIC DNA]</scope>
</reference>
<comment type="caution">
    <text evidence="2">The sequence shown here is derived from an EMBL/GenBank/DDBJ whole genome shotgun (WGS) entry which is preliminary data.</text>
</comment>
<dbReference type="OrthoDB" id="9800435at2"/>
<proteinExistence type="predicted"/>
<reference evidence="2" key="1">
    <citation type="submission" date="2006-04" db="EMBL/GenBank/DDBJ databases">
        <authorList>
            <person name="Seshadri R."/>
            <person name="Federici B.A."/>
        </authorList>
    </citation>
    <scope>NUCLEOTIDE SEQUENCE [LARGE SCALE GENOMIC DNA]</scope>
</reference>
<name>A8PLP7_9COXI</name>
<dbReference type="PANTHER" id="PTHR42103">
    <property type="entry name" value="ALPHA/BETA-HYDROLASES SUPERFAMILY PROTEIN"/>
    <property type="match status" value="1"/>
</dbReference>
<dbReference type="InterPro" id="IPR029058">
    <property type="entry name" value="AB_hydrolase_fold"/>
</dbReference>
<evidence type="ECO:0000313" key="3">
    <source>
        <dbReference type="Proteomes" id="UP000054075"/>
    </source>
</evidence>
<dbReference type="EMBL" id="AAQJ02000001">
    <property type="protein sequence ID" value="EDP46659.1"/>
    <property type="molecule type" value="Genomic_DNA"/>
</dbReference>
<dbReference type="SUPFAM" id="SSF53474">
    <property type="entry name" value="alpha/beta-Hydrolases"/>
    <property type="match status" value="1"/>
</dbReference>
<protein>
    <recommendedName>
        <fullName evidence="1">AB hydrolase-1 domain-containing protein</fullName>
    </recommendedName>
</protein>
<sequence>MINPISFPCDQHAKLLLSGPAGQLEVITSFPKIPRSPETIAVICHPHPLFGGTLHNKVVYTLARCFSDMGLLTVRFNFRGVGSSDGHYDEGHGESDDLFAILTWLKEIRPFSAIWLAGFSFGAYIAACAAKRWPTKQLISVAPPIENFPFKMLPPFPCPWIVIQGDEDEVVSPTAVFSWLDSLIPSPTIIKIEGASHFFHGKLIELRERLTTTLTKK</sequence>
<organism evidence="2 3">
    <name type="scientific">Rickettsiella grylli</name>
    <dbReference type="NCBI Taxonomy" id="59196"/>
    <lineage>
        <taxon>Bacteria</taxon>
        <taxon>Pseudomonadati</taxon>
        <taxon>Pseudomonadota</taxon>
        <taxon>Gammaproteobacteria</taxon>
        <taxon>Legionellales</taxon>
        <taxon>Coxiellaceae</taxon>
        <taxon>Rickettsiella</taxon>
    </lineage>
</organism>
<dbReference type="Gene3D" id="3.40.50.1820">
    <property type="entry name" value="alpha/beta hydrolase"/>
    <property type="match status" value="1"/>
</dbReference>
<dbReference type="InterPro" id="IPR000073">
    <property type="entry name" value="AB_hydrolase_1"/>
</dbReference>
<dbReference type="STRING" id="59196.RICGR_0496"/>
<gene>
    <name evidence="2" type="ORF">RICGR_0496</name>
</gene>
<dbReference type="RefSeq" id="WP_006035633.1">
    <property type="nucleotide sequence ID" value="NZ_AAQJ02000001.1"/>
</dbReference>
<evidence type="ECO:0000313" key="2">
    <source>
        <dbReference type="EMBL" id="EDP46659.1"/>
    </source>
</evidence>
<dbReference type="eggNOG" id="COG2945">
    <property type="taxonomic scope" value="Bacteria"/>
</dbReference>
<accession>A8PLP7</accession>
<dbReference type="Proteomes" id="UP000054075">
    <property type="component" value="Unassembled WGS sequence"/>
</dbReference>
<dbReference type="PANTHER" id="PTHR42103:SF2">
    <property type="entry name" value="AB HYDROLASE-1 DOMAIN-CONTAINING PROTEIN"/>
    <property type="match status" value="1"/>
</dbReference>
<dbReference type="AlphaFoldDB" id="A8PLP7"/>
<dbReference type="Pfam" id="PF00561">
    <property type="entry name" value="Abhydrolase_1"/>
    <property type="match status" value="1"/>
</dbReference>